<reference evidence="2" key="1">
    <citation type="journal article" date="2022" name="bioRxiv">
        <title>Sequencing and chromosome-scale assembly of the giantPleurodeles waltlgenome.</title>
        <authorList>
            <person name="Brown T."/>
            <person name="Elewa A."/>
            <person name="Iarovenko S."/>
            <person name="Subramanian E."/>
            <person name="Araus A.J."/>
            <person name="Petzold A."/>
            <person name="Susuki M."/>
            <person name="Suzuki K.-i.T."/>
            <person name="Hayashi T."/>
            <person name="Toyoda A."/>
            <person name="Oliveira C."/>
            <person name="Osipova E."/>
            <person name="Leigh N.D."/>
            <person name="Simon A."/>
            <person name="Yun M.H."/>
        </authorList>
    </citation>
    <scope>NUCLEOTIDE SEQUENCE</scope>
    <source>
        <strain evidence="2">20211129_DDA</strain>
        <tissue evidence="2">Liver</tissue>
    </source>
</reference>
<comment type="caution">
    <text evidence="2">The sequence shown here is derived from an EMBL/GenBank/DDBJ whole genome shotgun (WGS) entry which is preliminary data.</text>
</comment>
<keyword evidence="3" id="KW-1185">Reference proteome</keyword>
<gene>
    <name evidence="2" type="ORF">NDU88_003223</name>
</gene>
<proteinExistence type="predicted"/>
<feature type="region of interest" description="Disordered" evidence="1">
    <location>
        <begin position="190"/>
        <end position="210"/>
    </location>
</feature>
<dbReference type="AlphaFoldDB" id="A0AAV7W5D4"/>
<sequence>MRFARRAGTSIRQRVISRGRGAAERSAVPGVGRVGVRQEGEHARLDASSLLKIQKQALLPLENNSERGERVFEERVLEGVNKKAAPCTGDYEAIIVISDEEERQEEQMVLASSTGEPVLHLTPGESRLRQFIPRTVSPMLRKVQEWEVKNQNIFKASEQIEFVDSSGLVMRGTISVRQVVMERQVWHRTSARREGATRSGLPDYGEGNGSGPLHEGVLSTSRGAGVAKQEVIDDVLPDYEEEEEAEEIFSGQRRAVQRGTTRVVACEADKKADQSNHWVGRDRQVSFTGKLPRGENNRVQSSKVEGSHAGLDSVKRIMGTDMGIQTGVSDKSDGIDVSIQMGCGEAPSKTEVKQVLQYKEQSYLIIMYG</sequence>
<evidence type="ECO:0000256" key="1">
    <source>
        <dbReference type="SAM" id="MobiDB-lite"/>
    </source>
</evidence>
<organism evidence="2 3">
    <name type="scientific">Pleurodeles waltl</name>
    <name type="common">Iberian ribbed newt</name>
    <dbReference type="NCBI Taxonomy" id="8319"/>
    <lineage>
        <taxon>Eukaryota</taxon>
        <taxon>Metazoa</taxon>
        <taxon>Chordata</taxon>
        <taxon>Craniata</taxon>
        <taxon>Vertebrata</taxon>
        <taxon>Euteleostomi</taxon>
        <taxon>Amphibia</taxon>
        <taxon>Batrachia</taxon>
        <taxon>Caudata</taxon>
        <taxon>Salamandroidea</taxon>
        <taxon>Salamandridae</taxon>
        <taxon>Pleurodelinae</taxon>
        <taxon>Pleurodeles</taxon>
    </lineage>
</organism>
<evidence type="ECO:0000313" key="3">
    <source>
        <dbReference type="Proteomes" id="UP001066276"/>
    </source>
</evidence>
<dbReference type="Proteomes" id="UP001066276">
    <property type="component" value="Chromosome 1_2"/>
</dbReference>
<evidence type="ECO:0000313" key="2">
    <source>
        <dbReference type="EMBL" id="KAJ1207833.1"/>
    </source>
</evidence>
<accession>A0AAV7W5D4</accession>
<name>A0AAV7W5D4_PLEWA</name>
<dbReference type="EMBL" id="JANPWB010000002">
    <property type="protein sequence ID" value="KAJ1207833.1"/>
    <property type="molecule type" value="Genomic_DNA"/>
</dbReference>
<protein>
    <submittedName>
        <fullName evidence="2">Uncharacterized protein</fullName>
    </submittedName>
</protein>